<gene>
    <name evidence="3" type="ORF">R1sor_003886</name>
</gene>
<reference evidence="3 4" key="1">
    <citation type="submission" date="2024-09" db="EMBL/GenBank/DDBJ databases">
        <title>Chromosome-scale assembly of Riccia sorocarpa.</title>
        <authorList>
            <person name="Paukszto L."/>
        </authorList>
    </citation>
    <scope>NUCLEOTIDE SEQUENCE [LARGE SCALE GENOMIC DNA]</scope>
    <source>
        <strain evidence="3">LP-2024</strain>
        <tissue evidence="3">Aerial parts of the thallus</tissue>
    </source>
</reference>
<dbReference type="PANTHER" id="PTHR32297:SF1">
    <property type="entry name" value="SODIUM CHANNEL MODIFIER 1"/>
    <property type="match status" value="1"/>
</dbReference>
<sequence length="198" mass="22077">MSTFGGDSWVPEAQYRKRRVDELLSEEIPDDEARRMSNGRFACLVCPQCPVLDTLPMLHVHRRGARHRAAAEKQLLKKQKHHDEIQKRIALGKVVGPTASSVIERKNASLFIATKESKSKMLGHSCLSSNQIPSQEERPMSISVAAQGSTPQLKASPDMSRTQDAKDGRGTEMVAGIEMKMLSLTQMKNPRISLHKHI</sequence>
<accession>A0ABD3H927</accession>
<dbReference type="Pfam" id="PF15803">
    <property type="entry name" value="zf-SCNM1"/>
    <property type="match status" value="1"/>
</dbReference>
<evidence type="ECO:0000313" key="3">
    <source>
        <dbReference type="EMBL" id="KAL3685864.1"/>
    </source>
</evidence>
<dbReference type="PANTHER" id="PTHR32297">
    <property type="entry name" value="SODIUM CHANNEL MODIFIER 1"/>
    <property type="match status" value="1"/>
</dbReference>
<evidence type="ECO:0000313" key="4">
    <source>
        <dbReference type="Proteomes" id="UP001633002"/>
    </source>
</evidence>
<proteinExistence type="predicted"/>
<feature type="domain" description="Sodium channel modifier 1 zinc-finger" evidence="2">
    <location>
        <begin position="43"/>
        <end position="69"/>
    </location>
</feature>
<dbReference type="Proteomes" id="UP001633002">
    <property type="component" value="Unassembled WGS sequence"/>
</dbReference>
<feature type="region of interest" description="Disordered" evidence="1">
    <location>
        <begin position="147"/>
        <end position="169"/>
    </location>
</feature>
<organism evidence="3 4">
    <name type="scientific">Riccia sorocarpa</name>
    <dbReference type="NCBI Taxonomy" id="122646"/>
    <lineage>
        <taxon>Eukaryota</taxon>
        <taxon>Viridiplantae</taxon>
        <taxon>Streptophyta</taxon>
        <taxon>Embryophyta</taxon>
        <taxon>Marchantiophyta</taxon>
        <taxon>Marchantiopsida</taxon>
        <taxon>Marchantiidae</taxon>
        <taxon>Marchantiales</taxon>
        <taxon>Ricciaceae</taxon>
        <taxon>Riccia</taxon>
    </lineage>
</organism>
<dbReference type="AlphaFoldDB" id="A0ABD3H927"/>
<name>A0ABD3H927_9MARC</name>
<comment type="caution">
    <text evidence="3">The sequence shown here is derived from an EMBL/GenBank/DDBJ whole genome shotgun (WGS) entry which is preliminary data.</text>
</comment>
<dbReference type="EMBL" id="JBJQOH010000006">
    <property type="protein sequence ID" value="KAL3685864.1"/>
    <property type="molecule type" value="Genomic_DNA"/>
</dbReference>
<protein>
    <recommendedName>
        <fullName evidence="2">Sodium channel modifier 1 zinc-finger domain-containing protein</fullName>
    </recommendedName>
</protein>
<evidence type="ECO:0000256" key="1">
    <source>
        <dbReference type="SAM" id="MobiDB-lite"/>
    </source>
</evidence>
<dbReference type="InterPro" id="IPR033570">
    <property type="entry name" value="SCNM1"/>
</dbReference>
<evidence type="ECO:0000259" key="2">
    <source>
        <dbReference type="Pfam" id="PF15803"/>
    </source>
</evidence>
<keyword evidence="4" id="KW-1185">Reference proteome</keyword>
<dbReference type="InterPro" id="IPR031622">
    <property type="entry name" value="Znf-SCNM1"/>
</dbReference>